<comment type="caution">
    <text evidence="1">The sequence shown here is derived from an EMBL/GenBank/DDBJ whole genome shotgun (WGS) entry which is preliminary data.</text>
</comment>
<reference evidence="1" key="1">
    <citation type="submission" date="2023-10" db="EMBL/GenBank/DDBJ databases">
        <authorList>
            <person name="Rodriguez Cubillos JULIANA M."/>
            <person name="De Vega J."/>
        </authorList>
    </citation>
    <scope>NUCLEOTIDE SEQUENCE</scope>
</reference>
<dbReference type="Proteomes" id="UP001177021">
    <property type="component" value="Unassembled WGS sequence"/>
</dbReference>
<protein>
    <submittedName>
        <fullName evidence="1">Uncharacterized protein</fullName>
    </submittedName>
</protein>
<sequence>MDHQEREIAINRWFDLRRRAVAQLMCAIVYCYVRMSRKRKLSYSMSSERERVREEIMYRISNCETSRNLLRMSPQTFLRLCDMLEREGGLQATRWSSVEEQVAKTIYILTHNVKNREVKFWFRRSGETISRHFHQVLKAILELEEKFIVQPDGSTVPLEISSCSRFYPYFKDCVGAIDGTHIRVKVSAKDAP</sequence>
<name>A0ACB0M0C5_TRIPR</name>
<accession>A0ACB0M0C5</accession>
<dbReference type="EMBL" id="CASHSV030000716">
    <property type="protein sequence ID" value="CAJ2674093.1"/>
    <property type="molecule type" value="Genomic_DNA"/>
</dbReference>
<organism evidence="1 2">
    <name type="scientific">Trifolium pratense</name>
    <name type="common">Red clover</name>
    <dbReference type="NCBI Taxonomy" id="57577"/>
    <lineage>
        <taxon>Eukaryota</taxon>
        <taxon>Viridiplantae</taxon>
        <taxon>Streptophyta</taxon>
        <taxon>Embryophyta</taxon>
        <taxon>Tracheophyta</taxon>
        <taxon>Spermatophyta</taxon>
        <taxon>Magnoliopsida</taxon>
        <taxon>eudicotyledons</taxon>
        <taxon>Gunneridae</taxon>
        <taxon>Pentapetalae</taxon>
        <taxon>rosids</taxon>
        <taxon>fabids</taxon>
        <taxon>Fabales</taxon>
        <taxon>Fabaceae</taxon>
        <taxon>Papilionoideae</taxon>
        <taxon>50 kb inversion clade</taxon>
        <taxon>NPAAA clade</taxon>
        <taxon>Hologalegina</taxon>
        <taxon>IRL clade</taxon>
        <taxon>Trifolieae</taxon>
        <taxon>Trifolium</taxon>
    </lineage>
</organism>
<proteinExistence type="predicted"/>
<evidence type="ECO:0000313" key="2">
    <source>
        <dbReference type="Proteomes" id="UP001177021"/>
    </source>
</evidence>
<gene>
    <name evidence="1" type="ORF">MILVUS5_LOCUS37443</name>
</gene>
<keyword evidence="2" id="KW-1185">Reference proteome</keyword>
<evidence type="ECO:0000313" key="1">
    <source>
        <dbReference type="EMBL" id="CAJ2674093.1"/>
    </source>
</evidence>